<gene>
    <name evidence="1" type="ORF">S03H2_10284</name>
</gene>
<dbReference type="SUPFAM" id="SSF53649">
    <property type="entry name" value="Alkaline phosphatase-like"/>
    <property type="match status" value="1"/>
</dbReference>
<protein>
    <recommendedName>
        <fullName evidence="2">Nucleotide pyrophosphatase</fullName>
    </recommendedName>
</protein>
<sequence>IKKLIDEGGYEISRVDCGVPSSTPACQAGILQGNNVNMPAFRWLDKETNRIIAGGPQMAEVEPLLSNGHGLLEGGTSIGNMFSGDADKSILTFSKIREGSEEDKKKRARDMYMLMRNPYFFMRVLVLFFGDVIRELWQSWQQRRKNVQPSLNRLHNGYPFLRAAVNIFLRDVGAYFTILDIVRGVPAIYTLWAGYDEMAHHSGPWTRDAMLTLSQFDRTVSYILLAIERNAPRPYELIMLSDHGQSFGHTFLQRYDMDILDFVKAQLPQDTSAVATGGGDDGTIGVSAMLNELQNMDDNQMTGMVGDTVVNQTQRAMKSNLDQQPSSEEVEPAKLTLSYSGNMALLYFDLFPRKITLNELNESYPGMVDNLVQHEGIGFVVAYEDDGTPVAFGKKGARNLHTGDVTGEDPLAAYGDAELRSWQVRRIADFPNCGDLMLNSPVYPDGTVAAYEELIGSHGGLGGEQTDAFIFHPGDMEIPETRNSMDFMPLLKGRVGLPGQAPKPELPPEPQVN</sequence>
<proteinExistence type="predicted"/>
<feature type="non-terminal residue" evidence="1">
    <location>
        <position position="513"/>
    </location>
</feature>
<evidence type="ECO:0008006" key="2">
    <source>
        <dbReference type="Google" id="ProtNLM"/>
    </source>
</evidence>
<dbReference type="InterPro" id="IPR017850">
    <property type="entry name" value="Alkaline_phosphatase_core_sf"/>
</dbReference>
<dbReference type="AlphaFoldDB" id="X1FP58"/>
<organism evidence="1">
    <name type="scientific">marine sediment metagenome</name>
    <dbReference type="NCBI Taxonomy" id="412755"/>
    <lineage>
        <taxon>unclassified sequences</taxon>
        <taxon>metagenomes</taxon>
        <taxon>ecological metagenomes</taxon>
    </lineage>
</organism>
<name>X1FP58_9ZZZZ</name>
<dbReference type="Gene3D" id="3.40.720.10">
    <property type="entry name" value="Alkaline Phosphatase, subunit A"/>
    <property type="match status" value="1"/>
</dbReference>
<comment type="caution">
    <text evidence="1">The sequence shown here is derived from an EMBL/GenBank/DDBJ whole genome shotgun (WGS) entry which is preliminary data.</text>
</comment>
<accession>X1FP58</accession>
<reference evidence="1" key="1">
    <citation type="journal article" date="2014" name="Front. Microbiol.">
        <title>High frequency of phylogenetically diverse reductive dehalogenase-homologous genes in deep subseafloor sedimentary metagenomes.</title>
        <authorList>
            <person name="Kawai M."/>
            <person name="Futagami T."/>
            <person name="Toyoda A."/>
            <person name="Takaki Y."/>
            <person name="Nishi S."/>
            <person name="Hori S."/>
            <person name="Arai W."/>
            <person name="Tsubouchi T."/>
            <person name="Morono Y."/>
            <person name="Uchiyama I."/>
            <person name="Ito T."/>
            <person name="Fujiyama A."/>
            <person name="Inagaki F."/>
            <person name="Takami H."/>
        </authorList>
    </citation>
    <scope>NUCLEOTIDE SEQUENCE</scope>
    <source>
        <strain evidence="1">Expedition CK06-06</strain>
    </source>
</reference>
<feature type="non-terminal residue" evidence="1">
    <location>
        <position position="1"/>
    </location>
</feature>
<evidence type="ECO:0000313" key="1">
    <source>
        <dbReference type="EMBL" id="GAH34310.1"/>
    </source>
</evidence>
<dbReference type="EMBL" id="BARU01005300">
    <property type="protein sequence ID" value="GAH34310.1"/>
    <property type="molecule type" value="Genomic_DNA"/>
</dbReference>